<comment type="function">
    <text evidence="19">Forms a high-affinity link between the actin cytoskeleton and the membrane. Is among the first costameric proteins to assemble during myogenesis and it contributes to myogenic membrane structure and differentiation. Appears to be involved in myosin II assembly. May modulate myosin II regulation through MLCK during cell spreading, an initial step in cell migration. May play a role in invadopodial function.</text>
</comment>
<dbReference type="GO" id="GO:0005634">
    <property type="term" value="C:nucleus"/>
    <property type="evidence" value="ECO:0007669"/>
    <property type="project" value="UniProtKB-ARBA"/>
</dbReference>
<accession>A0A8C8UED1</accession>
<keyword evidence="9" id="KW-0488">Methylation</keyword>
<evidence type="ECO:0000256" key="10">
    <source>
        <dbReference type="ARBA" id="ARBA00022490"/>
    </source>
</evidence>
<dbReference type="FunFam" id="3.40.20.10:FF:000013">
    <property type="entry name" value="supervillin isoform X1"/>
    <property type="match status" value="1"/>
</dbReference>
<dbReference type="InterPro" id="IPR007123">
    <property type="entry name" value="Gelsolin-like_dom"/>
</dbReference>
<evidence type="ECO:0000256" key="20">
    <source>
        <dbReference type="ARBA" id="ARBA00060267"/>
    </source>
</evidence>
<dbReference type="GO" id="GO:0043034">
    <property type="term" value="C:costamere"/>
    <property type="evidence" value="ECO:0007669"/>
    <property type="project" value="UniProtKB-ARBA"/>
</dbReference>
<feature type="compositionally biased region" description="Basic and acidic residues" evidence="26">
    <location>
        <begin position="600"/>
        <end position="611"/>
    </location>
</feature>
<feature type="region of interest" description="Disordered" evidence="26">
    <location>
        <begin position="487"/>
        <end position="516"/>
    </location>
</feature>
<reference evidence="28" key="3">
    <citation type="submission" date="2025-09" db="UniProtKB">
        <authorList>
            <consortium name="Ensembl"/>
        </authorList>
    </citation>
    <scope>IDENTIFICATION</scope>
</reference>
<feature type="region of interest" description="Disordered" evidence="26">
    <location>
        <begin position="557"/>
        <end position="643"/>
    </location>
</feature>
<dbReference type="FunFam" id="3.40.20.10:FF:000016">
    <property type="entry name" value="supervillin isoform X2"/>
    <property type="match status" value="1"/>
</dbReference>
<evidence type="ECO:0000256" key="12">
    <source>
        <dbReference type="ARBA" id="ARBA00022737"/>
    </source>
</evidence>
<evidence type="ECO:0000256" key="1">
    <source>
        <dbReference type="ARBA" id="ARBA00004188"/>
    </source>
</evidence>
<evidence type="ECO:0000256" key="6">
    <source>
        <dbReference type="ARBA" id="ARBA00004626"/>
    </source>
</evidence>
<feature type="compositionally biased region" description="Basic and acidic residues" evidence="26">
    <location>
        <begin position="134"/>
        <end position="155"/>
    </location>
</feature>
<organism evidence="28 29">
    <name type="scientific">Peromyscus maniculatus bairdii</name>
    <name type="common">Prairie deer mouse</name>
    <dbReference type="NCBI Taxonomy" id="230844"/>
    <lineage>
        <taxon>Eukaryota</taxon>
        <taxon>Metazoa</taxon>
        <taxon>Chordata</taxon>
        <taxon>Craniata</taxon>
        <taxon>Vertebrata</taxon>
        <taxon>Euteleostomi</taxon>
        <taxon>Mammalia</taxon>
        <taxon>Eutheria</taxon>
        <taxon>Euarchontoglires</taxon>
        <taxon>Glires</taxon>
        <taxon>Rodentia</taxon>
        <taxon>Myomorpha</taxon>
        <taxon>Muroidea</taxon>
        <taxon>Cricetidae</taxon>
        <taxon>Neotominae</taxon>
        <taxon>Peromyscus</taxon>
    </lineage>
</organism>
<keyword evidence="10" id="KW-0963">Cytoplasm</keyword>
<feature type="compositionally biased region" description="Basic and acidic residues" evidence="26">
    <location>
        <begin position="583"/>
        <end position="592"/>
    </location>
</feature>
<evidence type="ECO:0000256" key="5">
    <source>
        <dbReference type="ARBA" id="ARBA00004413"/>
    </source>
</evidence>
<comment type="subunit">
    <text evidence="21">Associates with F-actin. Interacts with NEB. Interacts with MYH9. Interacts with MYLK. Interacts with TASOR.</text>
</comment>
<feature type="region of interest" description="Disordered" evidence="26">
    <location>
        <begin position="107"/>
        <end position="275"/>
    </location>
</feature>
<keyword evidence="12" id="KW-0677">Repeat</keyword>
<dbReference type="GO" id="GO:0030496">
    <property type="term" value="C:midbody"/>
    <property type="evidence" value="ECO:0007669"/>
    <property type="project" value="UniProtKB-SubCell"/>
</dbReference>
<dbReference type="SMART" id="SM00153">
    <property type="entry name" value="VHP"/>
    <property type="match status" value="1"/>
</dbReference>
<keyword evidence="17" id="KW-0206">Cytoskeleton</keyword>
<dbReference type="Proteomes" id="UP000694547">
    <property type="component" value="Chromosome 5"/>
</dbReference>
<evidence type="ECO:0000256" key="22">
    <source>
        <dbReference type="ARBA" id="ARBA00063352"/>
    </source>
</evidence>
<feature type="region of interest" description="Disordered" evidence="26">
    <location>
        <begin position="296"/>
        <end position="325"/>
    </location>
</feature>
<evidence type="ECO:0000256" key="21">
    <source>
        <dbReference type="ARBA" id="ARBA00062243"/>
    </source>
</evidence>
<comment type="subcellular location">
    <subcellularLocation>
        <location evidence="5">Cell membrane</location>
        <topology evidence="5">Peripheral membrane protein</topology>
        <orientation evidence="5">Cytoplasmic side</orientation>
    </subcellularLocation>
    <subcellularLocation>
        <location evidence="4">Cell projection</location>
        <location evidence="4">Invadopodium</location>
    </subcellularLocation>
    <subcellularLocation>
        <location evidence="1">Cell projection</location>
        <location evidence="1">Podosome</location>
    </subcellularLocation>
    <subcellularLocation>
        <location evidence="6">Cleavage furrow</location>
    </subcellularLocation>
    <subcellularLocation>
        <location evidence="3">Cytoplasm</location>
        <location evidence="3">Cytoskeleton</location>
    </subcellularLocation>
    <subcellularLocation>
        <location evidence="2">Midbody</location>
    </subcellularLocation>
</comment>
<dbReference type="GO" id="GO:0061061">
    <property type="term" value="P:muscle structure development"/>
    <property type="evidence" value="ECO:0007669"/>
    <property type="project" value="UniProtKB-ARBA"/>
</dbReference>
<keyword evidence="11" id="KW-0597">Phosphoprotein</keyword>
<dbReference type="SMART" id="SM00262">
    <property type="entry name" value="GEL"/>
    <property type="match status" value="5"/>
</dbReference>
<evidence type="ECO:0000256" key="24">
    <source>
        <dbReference type="ARBA" id="ARBA00078566"/>
    </source>
</evidence>
<dbReference type="GeneTree" id="ENSGT00940000154653"/>
<feature type="compositionally biased region" description="Polar residues" evidence="26">
    <location>
        <begin position="172"/>
        <end position="187"/>
    </location>
</feature>
<evidence type="ECO:0000256" key="15">
    <source>
        <dbReference type="ARBA" id="ARBA00023136"/>
    </source>
</evidence>
<keyword evidence="18" id="KW-0966">Cell projection</keyword>
<dbReference type="PRINTS" id="PR00597">
    <property type="entry name" value="GELSOLIN"/>
</dbReference>
<evidence type="ECO:0000256" key="26">
    <source>
        <dbReference type="SAM" id="MobiDB-lite"/>
    </source>
</evidence>
<dbReference type="PROSITE" id="PS51089">
    <property type="entry name" value="HP"/>
    <property type="match status" value="1"/>
</dbReference>
<dbReference type="GO" id="GO:0051015">
    <property type="term" value="F:actin filament binding"/>
    <property type="evidence" value="ECO:0007669"/>
    <property type="project" value="InterPro"/>
</dbReference>
<dbReference type="Pfam" id="PF00626">
    <property type="entry name" value="Gelsolin"/>
    <property type="match status" value="1"/>
</dbReference>
<dbReference type="FunFam" id="3.40.20.10:FF:000017">
    <property type="entry name" value="Supervillin"/>
    <property type="match status" value="1"/>
</dbReference>
<evidence type="ECO:0000313" key="28">
    <source>
        <dbReference type="Ensembl" id="ENSPEMP00000030004.1"/>
    </source>
</evidence>
<dbReference type="InterPro" id="IPR036886">
    <property type="entry name" value="Villin_headpiece_dom_sf"/>
</dbReference>
<keyword evidence="8" id="KW-1003">Cell membrane</keyword>
<evidence type="ECO:0000256" key="17">
    <source>
        <dbReference type="ARBA" id="ARBA00023212"/>
    </source>
</evidence>
<evidence type="ECO:0000256" key="8">
    <source>
        <dbReference type="ARBA" id="ARBA00022475"/>
    </source>
</evidence>
<feature type="compositionally biased region" description="Polar residues" evidence="26">
    <location>
        <begin position="626"/>
        <end position="641"/>
    </location>
</feature>
<proteinExistence type="inferred from homology"/>
<dbReference type="InterPro" id="IPR003128">
    <property type="entry name" value="Villin_headpiece"/>
</dbReference>
<keyword evidence="15" id="KW-0472">Membrane</keyword>
<evidence type="ECO:0000256" key="7">
    <source>
        <dbReference type="ARBA" id="ARBA00008418"/>
    </source>
</evidence>
<feature type="compositionally biased region" description="Low complexity" evidence="26">
    <location>
        <begin position="230"/>
        <end position="245"/>
    </location>
</feature>
<dbReference type="Gene3D" id="3.40.20.10">
    <property type="entry name" value="Severin"/>
    <property type="match status" value="5"/>
</dbReference>
<dbReference type="InterPro" id="IPR029006">
    <property type="entry name" value="ADF-H/Gelsolin-like_dom_sf"/>
</dbReference>
<feature type="region of interest" description="Disordered" evidence="26">
    <location>
        <begin position="34"/>
        <end position="95"/>
    </location>
</feature>
<evidence type="ECO:0000256" key="4">
    <source>
        <dbReference type="ARBA" id="ARBA00004264"/>
    </source>
</evidence>
<name>A0A8C8UED1_PERMB</name>
<dbReference type="GO" id="GO:0005546">
    <property type="term" value="F:phosphatidylinositol-4,5-bisphosphate binding"/>
    <property type="evidence" value="ECO:0007669"/>
    <property type="project" value="TreeGrafter"/>
</dbReference>
<evidence type="ECO:0000256" key="3">
    <source>
        <dbReference type="ARBA" id="ARBA00004245"/>
    </source>
</evidence>
<dbReference type="CDD" id="cd11289">
    <property type="entry name" value="gelsolin_S2_like"/>
    <property type="match status" value="1"/>
</dbReference>
<feature type="compositionally biased region" description="Basic and acidic residues" evidence="26">
    <location>
        <begin position="312"/>
        <end position="322"/>
    </location>
</feature>
<keyword evidence="14" id="KW-0965">Cell junction</keyword>
<dbReference type="PANTHER" id="PTHR11977">
    <property type="entry name" value="VILLIN"/>
    <property type="match status" value="1"/>
</dbReference>
<evidence type="ECO:0000256" key="18">
    <source>
        <dbReference type="ARBA" id="ARBA00023273"/>
    </source>
</evidence>
<dbReference type="Ensembl" id="ENSPEMT00000041614.1">
    <property type="protein sequence ID" value="ENSPEMP00000030004.1"/>
    <property type="gene ID" value="ENSPEMG00000019892.2"/>
</dbReference>
<dbReference type="GO" id="GO:0008154">
    <property type="term" value="P:actin polymerization or depolymerization"/>
    <property type="evidence" value="ECO:0007669"/>
    <property type="project" value="TreeGrafter"/>
</dbReference>
<dbReference type="GO" id="GO:0002102">
    <property type="term" value="C:podosome"/>
    <property type="evidence" value="ECO:0007669"/>
    <property type="project" value="UniProtKB-SubCell"/>
</dbReference>
<feature type="domain" description="HP" evidence="27">
    <location>
        <begin position="1702"/>
        <end position="1765"/>
    </location>
</feature>
<dbReference type="GO" id="GO:0051014">
    <property type="term" value="P:actin filament severing"/>
    <property type="evidence" value="ECO:0007669"/>
    <property type="project" value="TreeGrafter"/>
</dbReference>
<dbReference type="GO" id="GO:0032154">
    <property type="term" value="C:cleavage furrow"/>
    <property type="evidence" value="ECO:0007669"/>
    <property type="project" value="UniProtKB-SubCell"/>
</dbReference>
<feature type="compositionally biased region" description="Basic and acidic residues" evidence="26">
    <location>
        <begin position="346"/>
        <end position="358"/>
    </location>
</feature>
<dbReference type="FunFam" id="3.40.20.10:FF:000015">
    <property type="entry name" value="supervillin isoform X2"/>
    <property type="match status" value="1"/>
</dbReference>
<feature type="region of interest" description="Disordered" evidence="26">
    <location>
        <begin position="451"/>
        <end position="475"/>
    </location>
</feature>
<comment type="similarity">
    <text evidence="7">Belongs to the villin/gelsolin family.</text>
</comment>
<feature type="compositionally biased region" description="Polar residues" evidence="26">
    <location>
        <begin position="63"/>
        <end position="90"/>
    </location>
</feature>
<dbReference type="InterPro" id="IPR007122">
    <property type="entry name" value="Villin/Gelsolin"/>
</dbReference>
<dbReference type="Gene3D" id="1.10.950.10">
    <property type="entry name" value="Villin headpiece domain"/>
    <property type="match status" value="1"/>
</dbReference>
<reference evidence="28 29" key="1">
    <citation type="submission" date="2018-10" db="EMBL/GenBank/DDBJ databases">
        <title>Improved assembly of the deer mouse Peromyscus maniculatus genome.</title>
        <authorList>
            <person name="Lassance J.-M."/>
            <person name="Hoekstra H.E."/>
        </authorList>
    </citation>
    <scope>NUCLEOTIDE SEQUENCE [LARGE SCALE GENOMIC DNA]</scope>
</reference>
<dbReference type="GO" id="GO:0042995">
    <property type="term" value="C:cell projection"/>
    <property type="evidence" value="ECO:0007669"/>
    <property type="project" value="UniProtKB-SubCell"/>
</dbReference>
<evidence type="ECO:0000256" key="25">
    <source>
        <dbReference type="ARBA" id="ARBA00082677"/>
    </source>
</evidence>
<dbReference type="CDD" id="cd11288">
    <property type="entry name" value="gelsolin_S5_like"/>
    <property type="match status" value="1"/>
</dbReference>
<protein>
    <recommendedName>
        <fullName evidence="23">Supervillin</fullName>
    </recommendedName>
    <alternativeName>
        <fullName evidence="24">Archvillin</fullName>
    </alternativeName>
    <alternativeName>
        <fullName evidence="25">p205/p250</fullName>
    </alternativeName>
</protein>
<evidence type="ECO:0000313" key="29">
    <source>
        <dbReference type="Proteomes" id="UP000694547"/>
    </source>
</evidence>
<evidence type="ECO:0000256" key="11">
    <source>
        <dbReference type="ARBA" id="ARBA00022553"/>
    </source>
</evidence>
<feature type="region of interest" description="Disordered" evidence="26">
    <location>
        <begin position="344"/>
        <end position="367"/>
    </location>
</feature>
<keyword evidence="29" id="KW-1185">Reference proteome</keyword>
<evidence type="ECO:0000256" key="9">
    <source>
        <dbReference type="ARBA" id="ARBA00022481"/>
    </source>
</evidence>
<evidence type="ECO:0000256" key="23">
    <source>
        <dbReference type="ARBA" id="ARBA00069763"/>
    </source>
</evidence>
<dbReference type="CDD" id="cd11280">
    <property type="entry name" value="gelsolin_like"/>
    <property type="match status" value="1"/>
</dbReference>
<keyword evidence="13" id="KW-0106">Calcium</keyword>
<dbReference type="SUPFAM" id="SSF55753">
    <property type="entry name" value="Actin depolymerizing proteins"/>
    <property type="match status" value="5"/>
</dbReference>
<evidence type="ECO:0000256" key="13">
    <source>
        <dbReference type="ARBA" id="ARBA00022837"/>
    </source>
</evidence>
<comment type="function">
    <text evidence="20">May be involved in modulation of focal adhesions. Supervillin-mediated down-regulation of focal adhesions involves binding to TRIP6. Plays a role in cytokinesis through KIF14 interaction.</text>
</comment>
<sequence>MKRKERIARRLEGIENDPQPILLQSCTGLVTHRLLEEDTPRYMRATDPASPHTGRSNEEEDSSGSSLEKQTPSKYCTETSGIHSSGSMDTHSLESKAERIARYKAERRRQLAEKYGLTLDPEADSEYLSRYAKSRKDPEVGDRRGKGDKQEEPSKDTSSLHSRAEPGPRTSLVESQDSAPLGSNMSDQELLLNLENQRRVQEPPVAEDGSPAFFSERGTSFSEVPRSPKQMSSSPLQQPASPSLLGDPPVPLEARARYPSGSDMPMVDDEEKVDERAKLSVSAKRLLFREMEKSFDEHNVPKRRSRNAAVEQRLRRLQDRSHTQPITTEEVVIAATLQASAHQKALARDQANEGRESAEPGEPDSSTLSLAEKLALFNKLSQPVSKAISTRNRIDVRQRRMNARYQTQPVTLGEVEQVQSGKLISFTPTVNTSVSTMASAVAPTYAGDLRAKPSVDSASPTDHKFPSPMENSDSPVRSILKPQAWQPLAEHSGSKGMLGECGETESKKAPTAGDSGIQTYRAFEDEAESSYPVLGRVREGDGQKEPKHAILRRGSLELGHPPVTHPGEELKEFSTAKSSLQENLDRKEKQTSEENVDVENVMRKFSLKEFGEPASEQTEPAAGKASLQTATSGSWKQQDPSEQLAEKLFKSPCAMFAAGEVKVPGGEALLDSPSKTMSIKERLALLKKSGEEDWKNRLIRKQEYGKASSSLHIQEVEQSLKKKRVTESRESQMTIEERKHLITVREEAWKTKGRGAANDSTQFTVAGRMVKKGLASPTAITPVSSPLCSKSRGTTPVSKPLEDIEARPDMQLESDLKLDRLETFLRRLNNKVAGMQETVLTVTGKSVKEVMKLDDDETFAKFYRSVDHNIPRSPVELEEDFDVIFDPYAPKLTSSVAEHKRSVRPKRRVQASKNPLKLLAARDDLLQEYTEQRLNVAFMESKRMKVEKMSSNSNFSEVTLAGLASRENFSSISLRSVNLMEQNSNNSAVPYKKLMLLQIKGRRHVQTRLVEPRASSLSSGDCFLLLSPQYCFLWVGEFSNVIEKAKASELATLIQTKRELGCRATYIQTIEEGINTHTHAAKDFWKLLGGQTSYQSAGDPKEDELYETAIIETNCVYRLTDDKLVPDDDYWGKIPKCSLLQSKEVLVFDFGSEVYVWHGKEVTLAQRKIAFQLAKHLWNGAFDYENCDINPLDPGECNPLIPRKGQGRPDWAIFGRVTEHNETILFKEKFLDWTELKRPSEKNSGEVVQQKDDPRTDIKPYDVTRMVATPQVTASTILDGVNVGRGYGLVEGDDRRQFEIATVSVDVWHILEFDYSRLPRQSIGQFHEGDAYVVKWKFMVSTAVGSRQKGEHPVRVAGKEKCVYFFWQGRHSTVSEKGTSALMTVELDEERGAQVQVLQGKEPPCFLQCFQGGMVVHSGRREEEEENVQSEWRLYCVRGEVPMEGNLLEVACHGSSLRSRTSMVVLNINKALIYLWHGCKAQGHTKEVGRTAANKIKEQCPLEAGLHSSSNVTIHECDEGSEPLGFWDALGRRDRKAYDCMLQDPGSFNFAPRLFILSSSSGDFSATEFVYPARAPSAVSSMPFLQEDLYSAPQPALFLVDNHHEVYLWQGWWPTENKITGSARIRWASDRKSAMETVLQYCRGKNLKRPPPKSYLIHAGLEPLTFTNMFPSWEHREDIAEITEMDTEVSNQITLVEDVLAKLCKTIYPLADLLARPLPEGVDPLKLEIYLTDEDFEFALDMTRDEFNALPTWKQVNLKKAKGLF</sequence>
<evidence type="ECO:0000259" key="27">
    <source>
        <dbReference type="PROSITE" id="PS51089"/>
    </source>
</evidence>
<dbReference type="Pfam" id="PF02209">
    <property type="entry name" value="VHP"/>
    <property type="match status" value="1"/>
</dbReference>
<dbReference type="FunFam" id="1.10.950.10:FF:000003">
    <property type="entry name" value="supervillin isoform X2"/>
    <property type="match status" value="1"/>
</dbReference>
<evidence type="ECO:0000256" key="2">
    <source>
        <dbReference type="ARBA" id="ARBA00004214"/>
    </source>
</evidence>
<evidence type="ECO:0000256" key="14">
    <source>
        <dbReference type="ARBA" id="ARBA00022949"/>
    </source>
</evidence>
<dbReference type="CDD" id="cd11293">
    <property type="entry name" value="gelsolin_S4_like"/>
    <property type="match status" value="1"/>
</dbReference>
<comment type="subunit">
    <text evidence="22">Interacts with TRIP6. Interacts with DYNLT1. Interacts with KIF14; at midbody during cytokinesis.</text>
</comment>
<evidence type="ECO:0000256" key="19">
    <source>
        <dbReference type="ARBA" id="ARBA00054035"/>
    </source>
</evidence>
<evidence type="ECO:0000256" key="16">
    <source>
        <dbReference type="ARBA" id="ARBA00023203"/>
    </source>
</evidence>
<keyword evidence="16" id="KW-0009">Actin-binding</keyword>
<reference evidence="28" key="2">
    <citation type="submission" date="2025-08" db="UniProtKB">
        <authorList>
            <consortium name="Ensembl"/>
        </authorList>
    </citation>
    <scope>IDENTIFICATION</scope>
</reference>
<dbReference type="SUPFAM" id="SSF47050">
    <property type="entry name" value="VHP, Villin headpiece domain"/>
    <property type="match status" value="1"/>
</dbReference>
<dbReference type="PANTHER" id="PTHR11977:SF45">
    <property type="entry name" value="SUPERVILLIN"/>
    <property type="match status" value="1"/>
</dbReference>
<dbReference type="GO" id="GO:0051016">
    <property type="term" value="P:barbed-end actin filament capping"/>
    <property type="evidence" value="ECO:0007669"/>
    <property type="project" value="TreeGrafter"/>
</dbReference>